<sequence length="176" mass="19495">MVRVCSSEFQALVIRRLGKSSFKARNGTETEPRVPASAAVHPNGQFGGAKSKTPLRIATFNAALFSMALAVPKATSFVKDANDNVLKVRNLNMQAKSLNDRPNTILKQSPLHPNLMSSNNNNNNLDNLSNQQKFERSKLRVSINLPDNEISMMWNRQLSFFEDGKVGSSSISRFLS</sequence>
<gene>
    <name evidence="2" type="ORF">L484_005487</name>
</gene>
<dbReference type="Proteomes" id="UP000030645">
    <property type="component" value="Unassembled WGS sequence"/>
</dbReference>
<name>W9QC43_9ROSA</name>
<organism evidence="2 3">
    <name type="scientific">Morus notabilis</name>
    <dbReference type="NCBI Taxonomy" id="981085"/>
    <lineage>
        <taxon>Eukaryota</taxon>
        <taxon>Viridiplantae</taxon>
        <taxon>Streptophyta</taxon>
        <taxon>Embryophyta</taxon>
        <taxon>Tracheophyta</taxon>
        <taxon>Spermatophyta</taxon>
        <taxon>Magnoliopsida</taxon>
        <taxon>eudicotyledons</taxon>
        <taxon>Gunneridae</taxon>
        <taxon>Pentapetalae</taxon>
        <taxon>rosids</taxon>
        <taxon>fabids</taxon>
        <taxon>Rosales</taxon>
        <taxon>Moraceae</taxon>
        <taxon>Moreae</taxon>
        <taxon>Morus</taxon>
    </lineage>
</organism>
<keyword evidence="3" id="KW-1185">Reference proteome</keyword>
<accession>W9QC43</accession>
<dbReference type="eggNOG" id="ENOG502QUBR">
    <property type="taxonomic scope" value="Eukaryota"/>
</dbReference>
<dbReference type="STRING" id="981085.W9QC43"/>
<dbReference type="AlphaFoldDB" id="W9QC43"/>
<proteinExistence type="predicted"/>
<evidence type="ECO:0000256" key="1">
    <source>
        <dbReference type="SAM" id="MobiDB-lite"/>
    </source>
</evidence>
<evidence type="ECO:0000313" key="3">
    <source>
        <dbReference type="Proteomes" id="UP000030645"/>
    </source>
</evidence>
<feature type="region of interest" description="Disordered" evidence="1">
    <location>
        <begin position="24"/>
        <end position="47"/>
    </location>
</feature>
<protein>
    <submittedName>
        <fullName evidence="2">Uncharacterized protein</fullName>
    </submittedName>
</protein>
<dbReference type="EMBL" id="KE343348">
    <property type="protein sequence ID" value="EXB24693.1"/>
    <property type="molecule type" value="Genomic_DNA"/>
</dbReference>
<reference evidence="3" key="1">
    <citation type="submission" date="2013-01" db="EMBL/GenBank/DDBJ databases">
        <title>Draft Genome Sequence of a Mulberry Tree, Morus notabilis C.K. Schneid.</title>
        <authorList>
            <person name="He N."/>
            <person name="Zhao S."/>
        </authorList>
    </citation>
    <scope>NUCLEOTIDE SEQUENCE</scope>
</reference>
<evidence type="ECO:0000313" key="2">
    <source>
        <dbReference type="EMBL" id="EXB24693.1"/>
    </source>
</evidence>